<gene>
    <name evidence="2" type="ORF">SY85_17590</name>
</gene>
<accession>A0A172TY68</accession>
<dbReference type="Pfam" id="PF00149">
    <property type="entry name" value="Metallophos"/>
    <property type="match status" value="1"/>
</dbReference>
<reference evidence="3" key="1">
    <citation type="submission" date="2015-01" db="EMBL/GenBank/DDBJ databases">
        <title>Flavisolibacter sp./LCS9/ whole genome sequencing.</title>
        <authorList>
            <person name="Kim M.K."/>
            <person name="Srinivasan S."/>
            <person name="Lee J.-J."/>
        </authorList>
    </citation>
    <scope>NUCLEOTIDE SEQUENCE [LARGE SCALE GENOMIC DNA]</scope>
    <source>
        <strain evidence="3">LCS9</strain>
    </source>
</reference>
<evidence type="ECO:0000259" key="1">
    <source>
        <dbReference type="Pfam" id="PF00149"/>
    </source>
</evidence>
<dbReference type="STRING" id="1492898.SY85_17590"/>
<protein>
    <recommendedName>
        <fullName evidence="1">Calcineurin-like phosphoesterase domain-containing protein</fullName>
    </recommendedName>
</protein>
<dbReference type="InterPro" id="IPR029052">
    <property type="entry name" value="Metallo-depent_PP-like"/>
</dbReference>
<dbReference type="Proteomes" id="UP000077177">
    <property type="component" value="Chromosome"/>
</dbReference>
<evidence type="ECO:0000313" key="3">
    <source>
        <dbReference type="Proteomes" id="UP000077177"/>
    </source>
</evidence>
<dbReference type="SUPFAM" id="SSF56300">
    <property type="entry name" value="Metallo-dependent phosphatases"/>
    <property type="match status" value="1"/>
</dbReference>
<dbReference type="EMBL" id="CP011390">
    <property type="protein sequence ID" value="ANE52039.1"/>
    <property type="molecule type" value="Genomic_DNA"/>
</dbReference>
<dbReference type="PANTHER" id="PTHR43143">
    <property type="entry name" value="METALLOPHOSPHOESTERASE, CALCINEURIN SUPERFAMILY"/>
    <property type="match status" value="1"/>
</dbReference>
<proteinExistence type="predicted"/>
<dbReference type="PROSITE" id="PS51257">
    <property type="entry name" value="PROKAR_LIPOPROTEIN"/>
    <property type="match status" value="1"/>
</dbReference>
<sequence>MKRWKGMVAVMLLTLASCKDLFQYSPNEIRLEEDETSINLKNIPRIEALPQKDTLKFVLIGDSQRFYDQTADFVTTINQRNDISFVVLAGDISDFGLSQEFKWVHREMKKLKMPYVGVIGNHDMLANGRLVFNEMYGPENFAFTCNDTRLICLNTNSREVGFDGSLPNLSWLNTELKQAASFKNVFVISHVPPFDHKDFDTNLEQPYANTLATYPNVLASLHAHEHHLSRSRPYENGMEYYVTATVKKRMYSVVTVWDHQYKIEEVEF</sequence>
<dbReference type="KEGG" id="fla:SY85_17590"/>
<dbReference type="PANTHER" id="PTHR43143:SF1">
    <property type="entry name" value="SERINE_THREONINE-PROTEIN PHOSPHATASE CPPED1"/>
    <property type="match status" value="1"/>
</dbReference>
<keyword evidence="3" id="KW-1185">Reference proteome</keyword>
<dbReference type="InterPro" id="IPR004843">
    <property type="entry name" value="Calcineurin-like_PHP"/>
</dbReference>
<dbReference type="Gene3D" id="3.60.21.10">
    <property type="match status" value="1"/>
</dbReference>
<evidence type="ECO:0000313" key="2">
    <source>
        <dbReference type="EMBL" id="ANE52039.1"/>
    </source>
</evidence>
<dbReference type="RefSeq" id="WP_066406182.1">
    <property type="nucleotide sequence ID" value="NZ_CP011390.1"/>
</dbReference>
<dbReference type="InterPro" id="IPR051918">
    <property type="entry name" value="STPP_CPPED1"/>
</dbReference>
<organism evidence="2 3">
    <name type="scientific">Flavisolibacter tropicus</name>
    <dbReference type="NCBI Taxonomy" id="1492898"/>
    <lineage>
        <taxon>Bacteria</taxon>
        <taxon>Pseudomonadati</taxon>
        <taxon>Bacteroidota</taxon>
        <taxon>Chitinophagia</taxon>
        <taxon>Chitinophagales</taxon>
        <taxon>Chitinophagaceae</taxon>
        <taxon>Flavisolibacter</taxon>
    </lineage>
</organism>
<dbReference type="AlphaFoldDB" id="A0A172TY68"/>
<feature type="domain" description="Calcineurin-like phosphoesterase" evidence="1">
    <location>
        <begin position="55"/>
        <end position="227"/>
    </location>
</feature>
<name>A0A172TY68_9BACT</name>
<dbReference type="GO" id="GO:0016787">
    <property type="term" value="F:hydrolase activity"/>
    <property type="evidence" value="ECO:0007669"/>
    <property type="project" value="InterPro"/>
</dbReference>
<reference evidence="2 3" key="2">
    <citation type="journal article" date="2016" name="Int. J. Syst. Evol. Microbiol.">
        <title>Flavisolibacter tropicus sp. nov., isolated from tropical soil.</title>
        <authorList>
            <person name="Lee J.J."/>
            <person name="Kang M.S."/>
            <person name="Kim G.S."/>
            <person name="Lee C.S."/>
            <person name="Lim S."/>
            <person name="Lee J."/>
            <person name="Roh S.H."/>
            <person name="Kang H."/>
            <person name="Ha J.M."/>
            <person name="Bae S."/>
            <person name="Jung H.Y."/>
            <person name="Kim M.K."/>
        </authorList>
    </citation>
    <scope>NUCLEOTIDE SEQUENCE [LARGE SCALE GENOMIC DNA]</scope>
    <source>
        <strain evidence="2 3">LCS9</strain>
    </source>
</reference>